<accession>B1ZQ98</accession>
<evidence type="ECO:0000259" key="4">
    <source>
        <dbReference type="Pfam" id="PF00535"/>
    </source>
</evidence>
<feature type="domain" description="Glycosyltransferase 2-like" evidence="4">
    <location>
        <begin position="22"/>
        <end position="127"/>
    </location>
</feature>
<evidence type="ECO:0000313" key="6">
    <source>
        <dbReference type="Proteomes" id="UP000007013"/>
    </source>
</evidence>
<dbReference type="eggNOG" id="COG1216">
    <property type="taxonomic scope" value="Bacteria"/>
</dbReference>
<dbReference type="CDD" id="cd02526">
    <property type="entry name" value="GT2_RfbF_like"/>
    <property type="match status" value="1"/>
</dbReference>
<evidence type="ECO:0000256" key="3">
    <source>
        <dbReference type="ARBA" id="ARBA00022679"/>
    </source>
</evidence>
<evidence type="ECO:0000313" key="5">
    <source>
        <dbReference type="EMBL" id="ACB73578.1"/>
    </source>
</evidence>
<dbReference type="Proteomes" id="UP000007013">
    <property type="component" value="Chromosome"/>
</dbReference>
<dbReference type="InterPro" id="IPR029044">
    <property type="entry name" value="Nucleotide-diphossugar_trans"/>
</dbReference>
<keyword evidence="6" id="KW-1185">Reference proteome</keyword>
<reference evidence="5 6" key="1">
    <citation type="journal article" date="2011" name="J. Bacteriol.">
        <title>Genome sequence of the verrucomicrobium Opitutus terrae PB90-1, an abundant inhabitant of rice paddy soil ecosystems.</title>
        <authorList>
            <person name="van Passel M.W."/>
            <person name="Kant R."/>
            <person name="Palva A."/>
            <person name="Copeland A."/>
            <person name="Lucas S."/>
            <person name="Lapidus A."/>
            <person name="Glavina del Rio T."/>
            <person name="Pitluck S."/>
            <person name="Goltsman E."/>
            <person name="Clum A."/>
            <person name="Sun H."/>
            <person name="Schmutz J."/>
            <person name="Larimer F.W."/>
            <person name="Land M.L."/>
            <person name="Hauser L."/>
            <person name="Kyrpides N."/>
            <person name="Mikhailova N."/>
            <person name="Richardson P.P."/>
            <person name="Janssen P.H."/>
            <person name="de Vos W.M."/>
            <person name="Smidt H."/>
        </authorList>
    </citation>
    <scope>NUCLEOTIDE SEQUENCE [LARGE SCALE GENOMIC DNA]</scope>
    <source>
        <strain evidence="6">DSM 11246 / JCM 15787 / PB90-1</strain>
    </source>
</reference>
<dbReference type="CAZy" id="GT2">
    <property type="family name" value="Glycosyltransferase Family 2"/>
</dbReference>
<evidence type="ECO:0000256" key="1">
    <source>
        <dbReference type="ARBA" id="ARBA00006739"/>
    </source>
</evidence>
<protein>
    <submittedName>
        <fullName evidence="5">Glycosyl transferase family 2</fullName>
    </submittedName>
</protein>
<sequence>MSISRPHLPATTPPSADSRVCAVVVTYHPGPEVPANVEAILRQVDRVIVVDNEASGASRERLAPLRDDPAVEWIENKENLGIASAFNQGVARALADGFDWVATFDQDSLVPETYIADLLAAYDRHPDRERVAVVAPLYRDRYLGFVYSPARGPVPESEDGEAPVPVPVTASSGNLVSVAALRALGGFREDFFMACVDFEFCLRCRRAGWLVLEICGVVLSHAMGKYQQRRWLGLKPRINDYDAARRYYQARNLLILYANYLSFDPWWVIRDASRYGRDFIKLMLFCENRREKLGAVLLGGWHAVTGRRGRWPRALKGRTLSRDDMAPAP</sequence>
<dbReference type="SUPFAM" id="SSF53448">
    <property type="entry name" value="Nucleotide-diphospho-sugar transferases"/>
    <property type="match status" value="1"/>
</dbReference>
<proteinExistence type="inferred from homology"/>
<dbReference type="GO" id="GO:0016757">
    <property type="term" value="F:glycosyltransferase activity"/>
    <property type="evidence" value="ECO:0007669"/>
    <property type="project" value="UniProtKB-KW"/>
</dbReference>
<name>B1ZQ98_OPITP</name>
<dbReference type="Gene3D" id="3.90.550.10">
    <property type="entry name" value="Spore Coat Polysaccharide Biosynthesis Protein SpsA, Chain A"/>
    <property type="match status" value="1"/>
</dbReference>
<dbReference type="OrthoDB" id="9813495at2"/>
<dbReference type="PANTHER" id="PTHR43179:SF12">
    <property type="entry name" value="GALACTOFURANOSYLTRANSFERASE GLFT2"/>
    <property type="match status" value="1"/>
</dbReference>
<keyword evidence="2" id="KW-0328">Glycosyltransferase</keyword>
<dbReference type="AlphaFoldDB" id="B1ZQ98"/>
<dbReference type="RefSeq" id="WP_012373116.1">
    <property type="nucleotide sequence ID" value="NC_010571.1"/>
</dbReference>
<dbReference type="EMBL" id="CP001032">
    <property type="protein sequence ID" value="ACB73578.1"/>
    <property type="molecule type" value="Genomic_DNA"/>
</dbReference>
<dbReference type="PANTHER" id="PTHR43179">
    <property type="entry name" value="RHAMNOSYLTRANSFERASE WBBL"/>
    <property type="match status" value="1"/>
</dbReference>
<dbReference type="InterPro" id="IPR001173">
    <property type="entry name" value="Glyco_trans_2-like"/>
</dbReference>
<comment type="similarity">
    <text evidence="1">Belongs to the glycosyltransferase 2 family.</text>
</comment>
<dbReference type="Pfam" id="PF00535">
    <property type="entry name" value="Glycos_transf_2"/>
    <property type="match status" value="1"/>
</dbReference>
<gene>
    <name evidence="5" type="ordered locus">Oter_0288</name>
</gene>
<organism evidence="5 6">
    <name type="scientific">Opitutus terrae (strain DSM 11246 / JCM 15787 / PB90-1)</name>
    <dbReference type="NCBI Taxonomy" id="452637"/>
    <lineage>
        <taxon>Bacteria</taxon>
        <taxon>Pseudomonadati</taxon>
        <taxon>Verrucomicrobiota</taxon>
        <taxon>Opitutia</taxon>
        <taxon>Opitutales</taxon>
        <taxon>Opitutaceae</taxon>
        <taxon>Opitutus</taxon>
    </lineage>
</organism>
<dbReference type="KEGG" id="ote:Oter_0288"/>
<evidence type="ECO:0000256" key="2">
    <source>
        <dbReference type="ARBA" id="ARBA00022676"/>
    </source>
</evidence>
<dbReference type="HOGENOM" id="CLU_023845_9_1_0"/>
<keyword evidence="3 5" id="KW-0808">Transferase</keyword>
<dbReference type="STRING" id="452637.Oter_0288"/>